<evidence type="ECO:0000256" key="3">
    <source>
        <dbReference type="ARBA" id="ARBA00015810"/>
    </source>
</evidence>
<reference evidence="14 15" key="1">
    <citation type="submission" date="2020-02" db="EMBL/GenBank/DDBJ databases">
        <title>Comparative genomics of sulfur disproportionating microorganisms.</title>
        <authorList>
            <person name="Ward L.M."/>
            <person name="Bertran E."/>
            <person name="Johnston D.T."/>
        </authorList>
    </citation>
    <scope>NUCLEOTIDE SEQUENCE [LARGE SCALE GENOMIC DNA]</scope>
    <source>
        <strain evidence="14 15">DSM 100025</strain>
    </source>
</reference>
<keyword evidence="5 11" id="KW-0132">Cell division</keyword>
<dbReference type="PROSITE" id="PS51898">
    <property type="entry name" value="TYR_RECOMBINASE"/>
    <property type="match status" value="1"/>
</dbReference>
<dbReference type="Gene3D" id="1.10.150.130">
    <property type="match status" value="1"/>
</dbReference>
<evidence type="ECO:0000256" key="4">
    <source>
        <dbReference type="ARBA" id="ARBA00022490"/>
    </source>
</evidence>
<comment type="similarity">
    <text evidence="2 11">Belongs to the 'phage' integrase family. XerD subfamily.</text>
</comment>
<proteinExistence type="inferred from homology"/>
<dbReference type="EMBL" id="JAAGRR010000040">
    <property type="protein sequence ID" value="NDY42205.1"/>
    <property type="molecule type" value="Genomic_DNA"/>
</dbReference>
<evidence type="ECO:0000256" key="2">
    <source>
        <dbReference type="ARBA" id="ARBA00010450"/>
    </source>
</evidence>
<comment type="subcellular location">
    <subcellularLocation>
        <location evidence="1 11">Cytoplasm</location>
    </subcellularLocation>
</comment>
<dbReference type="InterPro" id="IPR013762">
    <property type="entry name" value="Integrase-like_cat_sf"/>
</dbReference>
<dbReference type="Pfam" id="PF00589">
    <property type="entry name" value="Phage_integrase"/>
    <property type="match status" value="1"/>
</dbReference>
<evidence type="ECO:0000256" key="7">
    <source>
        <dbReference type="ARBA" id="ARBA00022908"/>
    </source>
</evidence>
<dbReference type="AlphaFoldDB" id="A0A6N9TLU6"/>
<keyword evidence="4 11" id="KW-0963">Cytoplasm</keyword>
<comment type="function">
    <text evidence="11">Site-specific tyrosine recombinase, which acts by catalyzing the cutting and rejoining of the recombining DNA molecules. The XerC-XerD complex is essential to convert dimers of the bacterial chromosome into monomers to permit their segregation at cell division. It also contributes to the segregational stability of plasmids.</text>
</comment>
<comment type="caution">
    <text evidence="14">The sequence shown here is derived from an EMBL/GenBank/DDBJ whole genome shotgun (WGS) entry which is preliminary data.</text>
</comment>
<dbReference type="InterPro" id="IPR011010">
    <property type="entry name" value="DNA_brk_join_enz"/>
</dbReference>
<feature type="active site" evidence="11">
    <location>
        <position position="177"/>
    </location>
</feature>
<feature type="active site" evidence="11">
    <location>
        <position position="153"/>
    </location>
</feature>
<dbReference type="NCBIfam" id="TIGR02225">
    <property type="entry name" value="recomb_XerD"/>
    <property type="match status" value="1"/>
</dbReference>
<evidence type="ECO:0000256" key="11">
    <source>
        <dbReference type="HAMAP-Rule" id="MF_01807"/>
    </source>
</evidence>
<dbReference type="Gene3D" id="1.10.443.10">
    <property type="entry name" value="Intergrase catalytic core"/>
    <property type="match status" value="1"/>
</dbReference>
<dbReference type="GO" id="GO:0003677">
    <property type="term" value="F:DNA binding"/>
    <property type="evidence" value="ECO:0007669"/>
    <property type="project" value="UniProtKB-UniRule"/>
</dbReference>
<dbReference type="GO" id="GO:0007059">
    <property type="term" value="P:chromosome segregation"/>
    <property type="evidence" value="ECO:0007669"/>
    <property type="project" value="UniProtKB-UniRule"/>
</dbReference>
<dbReference type="HAMAP" id="MF_01807">
    <property type="entry name" value="Recomb_XerD"/>
    <property type="match status" value="1"/>
</dbReference>
<dbReference type="HAMAP" id="MF_01808">
    <property type="entry name" value="Recomb_XerC_XerD"/>
    <property type="match status" value="1"/>
</dbReference>
<dbReference type="GO" id="GO:0006313">
    <property type="term" value="P:DNA transposition"/>
    <property type="evidence" value="ECO:0007669"/>
    <property type="project" value="UniProtKB-UniRule"/>
</dbReference>
<feature type="domain" description="Core-binding (CB)" evidence="13">
    <location>
        <begin position="6"/>
        <end position="92"/>
    </location>
</feature>
<dbReference type="GO" id="GO:0005737">
    <property type="term" value="C:cytoplasm"/>
    <property type="evidence" value="ECO:0007669"/>
    <property type="project" value="UniProtKB-SubCell"/>
</dbReference>
<name>A0A6N9TLU6_DISTH</name>
<gene>
    <name evidence="11 14" type="primary">xerD</name>
    <name evidence="14" type="ORF">G3N55_05010</name>
</gene>
<dbReference type="InterPro" id="IPR050090">
    <property type="entry name" value="Tyrosine_recombinase_XerCD"/>
</dbReference>
<keyword evidence="7 11" id="KW-0229">DNA integration</keyword>
<dbReference type="InterPro" id="IPR023009">
    <property type="entry name" value="Tyrosine_recombinase_XerC/XerD"/>
</dbReference>
<dbReference type="InterPro" id="IPR011932">
    <property type="entry name" value="Recomb_XerD"/>
</dbReference>
<evidence type="ECO:0000259" key="12">
    <source>
        <dbReference type="PROSITE" id="PS51898"/>
    </source>
</evidence>
<feature type="active site" evidence="11">
    <location>
        <position position="251"/>
    </location>
</feature>
<feature type="active site" evidence="11">
    <location>
        <position position="248"/>
    </location>
</feature>
<feature type="active site" evidence="11">
    <location>
        <position position="274"/>
    </location>
</feature>
<keyword evidence="10 11" id="KW-0131">Cell cycle</keyword>
<evidence type="ECO:0000256" key="6">
    <source>
        <dbReference type="ARBA" id="ARBA00022829"/>
    </source>
</evidence>
<dbReference type="PANTHER" id="PTHR30349">
    <property type="entry name" value="PHAGE INTEGRASE-RELATED"/>
    <property type="match status" value="1"/>
</dbReference>
<dbReference type="GO" id="GO:0051301">
    <property type="term" value="P:cell division"/>
    <property type="evidence" value="ECO:0007669"/>
    <property type="project" value="UniProtKB-KW"/>
</dbReference>
<dbReference type="InterPro" id="IPR002104">
    <property type="entry name" value="Integrase_catalytic"/>
</dbReference>
<dbReference type="GO" id="GO:0009037">
    <property type="term" value="F:tyrosine-based site-specific recombinase activity"/>
    <property type="evidence" value="ECO:0007669"/>
    <property type="project" value="UniProtKB-UniRule"/>
</dbReference>
<evidence type="ECO:0000259" key="13">
    <source>
        <dbReference type="PROSITE" id="PS51900"/>
    </source>
</evidence>
<keyword evidence="8 11" id="KW-0238">DNA-binding</keyword>
<dbReference type="InterPro" id="IPR004107">
    <property type="entry name" value="Integrase_SAM-like_N"/>
</dbReference>
<dbReference type="InterPro" id="IPR044068">
    <property type="entry name" value="CB"/>
</dbReference>
<keyword evidence="6 11" id="KW-0159">Chromosome partition</keyword>
<dbReference type="PROSITE" id="PS51900">
    <property type="entry name" value="CB"/>
    <property type="match status" value="1"/>
</dbReference>
<evidence type="ECO:0000256" key="8">
    <source>
        <dbReference type="ARBA" id="ARBA00023125"/>
    </source>
</evidence>
<dbReference type="RefSeq" id="WP_163298348.1">
    <property type="nucleotide sequence ID" value="NZ_JAAGRR010000040.1"/>
</dbReference>
<organism evidence="14 15">
    <name type="scientific">Dissulfurirhabdus thermomarina</name>
    <dbReference type="NCBI Taxonomy" id="1765737"/>
    <lineage>
        <taxon>Bacteria</taxon>
        <taxon>Deltaproteobacteria</taxon>
        <taxon>Dissulfurirhabdaceae</taxon>
        <taxon>Dissulfurirhabdus</taxon>
    </lineage>
</organism>
<dbReference type="NCBIfam" id="NF001399">
    <property type="entry name" value="PRK00283.1"/>
    <property type="match status" value="1"/>
</dbReference>
<sequence>MAGSGAAWTSAVDDFLAHLGVERGLSPRTLEAYSRDLLGFVAFVEGLGRRTPAEVHPGDVLDWQRAGREAGLSARSAARRLSALRGLYRFLAETGAVTVSPVAAVETPRTGRHLPTVLTVAEVEALLEQPRVETPLGLRDRALLEILYACGLRATEAVSLRLSRVNREVGYLRVQGKGGKERVVPVGEVALEWLGRYLAEARPVLLRGRSSPYVFLGRGGRPLTRQRLWQVLKAHAQGAGLAGRVHPHVLRHSFATHLLERGADLRVVQMLLGHSDITTTQIYTHLDLRHLRAVHRRYHPRG</sequence>
<dbReference type="InterPro" id="IPR010998">
    <property type="entry name" value="Integrase_recombinase_N"/>
</dbReference>
<dbReference type="CDD" id="cd00798">
    <property type="entry name" value="INT_XerDC_C"/>
    <property type="match status" value="1"/>
</dbReference>
<evidence type="ECO:0000256" key="10">
    <source>
        <dbReference type="ARBA" id="ARBA00023306"/>
    </source>
</evidence>
<dbReference type="Pfam" id="PF02899">
    <property type="entry name" value="Phage_int_SAM_1"/>
    <property type="match status" value="1"/>
</dbReference>
<evidence type="ECO:0000256" key="9">
    <source>
        <dbReference type="ARBA" id="ARBA00023172"/>
    </source>
</evidence>
<keyword evidence="15" id="KW-1185">Reference proteome</keyword>
<accession>A0A6N9TLU6</accession>
<dbReference type="Proteomes" id="UP000469346">
    <property type="component" value="Unassembled WGS sequence"/>
</dbReference>
<keyword evidence="9 11" id="KW-0233">DNA recombination</keyword>
<feature type="domain" description="Tyr recombinase" evidence="12">
    <location>
        <begin position="113"/>
        <end position="296"/>
    </location>
</feature>
<protein>
    <recommendedName>
        <fullName evidence="3 11">Tyrosine recombinase XerD</fullName>
    </recommendedName>
</protein>
<evidence type="ECO:0000313" key="14">
    <source>
        <dbReference type="EMBL" id="NDY42205.1"/>
    </source>
</evidence>
<dbReference type="SUPFAM" id="SSF56349">
    <property type="entry name" value="DNA breaking-rejoining enzymes"/>
    <property type="match status" value="1"/>
</dbReference>
<evidence type="ECO:0000313" key="15">
    <source>
        <dbReference type="Proteomes" id="UP000469346"/>
    </source>
</evidence>
<feature type="active site" description="O-(3'-phospho-DNA)-tyrosine intermediate" evidence="11">
    <location>
        <position position="283"/>
    </location>
</feature>
<evidence type="ECO:0000256" key="5">
    <source>
        <dbReference type="ARBA" id="ARBA00022618"/>
    </source>
</evidence>
<comment type="subunit">
    <text evidence="11">Forms a cyclic heterotetrameric complex composed of two molecules of XerC and two molecules of XerD.</text>
</comment>
<dbReference type="PANTHER" id="PTHR30349:SF81">
    <property type="entry name" value="TYROSINE RECOMBINASE XERC"/>
    <property type="match status" value="1"/>
</dbReference>
<evidence type="ECO:0000256" key="1">
    <source>
        <dbReference type="ARBA" id="ARBA00004496"/>
    </source>
</evidence>